<comment type="caution">
    <text evidence="2">The sequence shown here is derived from an EMBL/GenBank/DDBJ whole genome shotgun (WGS) entry which is preliminary data.</text>
</comment>
<name>A0A5D0ILY2_9FLAO</name>
<evidence type="ECO:0000313" key="2">
    <source>
        <dbReference type="EMBL" id="TYA84865.1"/>
    </source>
</evidence>
<proteinExistence type="predicted"/>
<accession>A0A5D0ILY2</accession>
<evidence type="ECO:0000259" key="1">
    <source>
        <dbReference type="Pfam" id="PF08267"/>
    </source>
</evidence>
<dbReference type="Gene3D" id="3.20.20.210">
    <property type="match status" value="1"/>
</dbReference>
<keyword evidence="2" id="KW-0489">Methyltransferase</keyword>
<dbReference type="SUPFAM" id="SSF51726">
    <property type="entry name" value="UROD/MetE-like"/>
    <property type="match status" value="1"/>
</dbReference>
<feature type="domain" description="Cobalamin-independent methionine synthase MetE N-terminal" evidence="1">
    <location>
        <begin position="3"/>
        <end position="147"/>
    </location>
</feature>
<dbReference type="Proteomes" id="UP000323930">
    <property type="component" value="Unassembled WGS sequence"/>
</dbReference>
<gene>
    <name evidence="2" type="ORF">FUA24_05130</name>
</gene>
<dbReference type="InterPro" id="IPR013215">
    <property type="entry name" value="Cbl-indep_Met_Synth_N"/>
</dbReference>
<keyword evidence="3" id="KW-1185">Reference proteome</keyword>
<dbReference type="Pfam" id="PF08267">
    <property type="entry name" value="Meth_synt_1"/>
    <property type="match status" value="1"/>
</dbReference>
<dbReference type="GO" id="GO:0032259">
    <property type="term" value="P:methylation"/>
    <property type="evidence" value="ECO:0007669"/>
    <property type="project" value="UniProtKB-KW"/>
</dbReference>
<dbReference type="GO" id="GO:0003871">
    <property type="term" value="F:5-methyltetrahydropteroyltriglutamate-homocysteine S-methyltransferase activity"/>
    <property type="evidence" value="ECO:0007669"/>
    <property type="project" value="InterPro"/>
</dbReference>
<protein>
    <submittedName>
        <fullName evidence="2">5-methyltetrahydropteroyltriglutamate--homocysteine S-methyltransferase</fullName>
    </submittedName>
</protein>
<organism evidence="2 3">
    <name type="scientific">Seonamhaeicola marinus</name>
    <dbReference type="NCBI Taxonomy" id="1912246"/>
    <lineage>
        <taxon>Bacteria</taxon>
        <taxon>Pseudomonadati</taxon>
        <taxon>Bacteroidota</taxon>
        <taxon>Flavobacteriia</taxon>
        <taxon>Flavobacteriales</taxon>
        <taxon>Flavobacteriaceae</taxon>
    </lineage>
</organism>
<dbReference type="AlphaFoldDB" id="A0A5D0ILY2"/>
<dbReference type="GO" id="GO:0008270">
    <property type="term" value="F:zinc ion binding"/>
    <property type="evidence" value="ECO:0007669"/>
    <property type="project" value="InterPro"/>
</dbReference>
<keyword evidence="2" id="KW-0808">Transferase</keyword>
<dbReference type="PANTHER" id="PTHR30519">
    <property type="entry name" value="5-METHYLTETRAHYDROPTEROYLTRIGLUTAMATE--HOMOCYSTEINE METHYLTRANSFERASE"/>
    <property type="match status" value="1"/>
</dbReference>
<dbReference type="InterPro" id="IPR038071">
    <property type="entry name" value="UROD/MetE-like_sf"/>
</dbReference>
<feature type="non-terminal residue" evidence="2">
    <location>
        <position position="147"/>
    </location>
</feature>
<dbReference type="GO" id="GO:0008652">
    <property type="term" value="P:amino acid biosynthetic process"/>
    <property type="evidence" value="ECO:0007669"/>
    <property type="project" value="InterPro"/>
</dbReference>
<reference evidence="2 3" key="1">
    <citation type="submission" date="2019-08" db="EMBL/GenBank/DDBJ databases">
        <title>Seonamhaeicola sediminis sp. nov., isolated from marine sediment.</title>
        <authorList>
            <person name="Cao W.R."/>
        </authorList>
    </citation>
    <scope>NUCLEOTIDE SEQUENCE [LARGE SCALE GENOMIC DNA]</scope>
    <source>
        <strain evidence="2 3">B011</strain>
    </source>
</reference>
<dbReference type="EMBL" id="VSDQ01000398">
    <property type="protein sequence ID" value="TYA84865.1"/>
    <property type="molecule type" value="Genomic_DNA"/>
</dbReference>
<evidence type="ECO:0000313" key="3">
    <source>
        <dbReference type="Proteomes" id="UP000323930"/>
    </source>
</evidence>
<sequence length="147" mass="17281">MKTTILGYPRIGKTRELKKACEQYWAGKTTETDLINTASNIKKDNWLNQQQIGIDSIPSNDFSFYDQVLDTCLTLGCIPERFKKINHNNLLNLYFAMARGLQNDHIDVTAMEMTKWFDTNYHYIVPEFEKNQSFSFFSKKIIDEYKE</sequence>